<name>C4XGD9_SOLM1</name>
<gene>
    <name evidence="5" type="ordered locus">DMR_02280</name>
</gene>
<dbReference type="InterPro" id="IPR036265">
    <property type="entry name" value="HIT-like_sf"/>
</dbReference>
<evidence type="ECO:0000256" key="2">
    <source>
        <dbReference type="PIRSR" id="PIRSR601310-3"/>
    </source>
</evidence>
<dbReference type="PANTHER" id="PTHR46648:SF1">
    <property type="entry name" value="ADENOSINE 5'-MONOPHOSPHORAMIDASE HNT1"/>
    <property type="match status" value="1"/>
</dbReference>
<evidence type="ECO:0000313" key="6">
    <source>
        <dbReference type="Proteomes" id="UP000009071"/>
    </source>
</evidence>
<dbReference type="KEGG" id="dma:DMR_02280"/>
<dbReference type="InterPro" id="IPR001310">
    <property type="entry name" value="Histidine_triad_HIT"/>
</dbReference>
<keyword evidence="6" id="KW-1185">Reference proteome</keyword>
<accession>C4XGD9</accession>
<organism evidence="5 6">
    <name type="scientific">Solidesulfovibrio magneticus (strain ATCC 700980 / DSM 13731 / RS-1)</name>
    <name type="common">Desulfovibrio magneticus</name>
    <dbReference type="NCBI Taxonomy" id="573370"/>
    <lineage>
        <taxon>Bacteria</taxon>
        <taxon>Pseudomonadati</taxon>
        <taxon>Thermodesulfobacteriota</taxon>
        <taxon>Desulfovibrionia</taxon>
        <taxon>Desulfovibrionales</taxon>
        <taxon>Desulfovibrionaceae</taxon>
        <taxon>Solidesulfovibrio</taxon>
    </lineage>
</organism>
<protein>
    <submittedName>
        <fullName evidence="5">HIT family protein</fullName>
    </submittedName>
</protein>
<evidence type="ECO:0000259" key="4">
    <source>
        <dbReference type="PROSITE" id="PS51084"/>
    </source>
</evidence>
<feature type="domain" description="HIT" evidence="4">
    <location>
        <begin position="7"/>
        <end position="114"/>
    </location>
</feature>
<dbReference type="SUPFAM" id="SSF54197">
    <property type="entry name" value="HIT-like"/>
    <property type="match status" value="1"/>
</dbReference>
<dbReference type="STRING" id="573370.DMR_02280"/>
<evidence type="ECO:0000313" key="5">
    <source>
        <dbReference type="EMBL" id="BAH73719.1"/>
    </source>
</evidence>
<dbReference type="RefSeq" id="WP_012749808.1">
    <property type="nucleotide sequence ID" value="NC_012796.1"/>
</dbReference>
<dbReference type="Gene3D" id="3.30.428.10">
    <property type="entry name" value="HIT-like"/>
    <property type="match status" value="1"/>
</dbReference>
<dbReference type="OrthoDB" id="9784774at2"/>
<dbReference type="InterPro" id="IPR039384">
    <property type="entry name" value="HINT"/>
</dbReference>
<evidence type="ECO:0000256" key="3">
    <source>
        <dbReference type="PROSITE-ProRule" id="PRU00464"/>
    </source>
</evidence>
<feature type="active site" description="Tele-AMP-histidine intermediate" evidence="1">
    <location>
        <position position="101"/>
    </location>
</feature>
<dbReference type="PROSITE" id="PS51084">
    <property type="entry name" value="HIT_2"/>
    <property type="match status" value="1"/>
</dbReference>
<evidence type="ECO:0000256" key="1">
    <source>
        <dbReference type="PIRSR" id="PIRSR601310-1"/>
    </source>
</evidence>
<feature type="short sequence motif" description="Histidine triad motif" evidence="2 3">
    <location>
        <begin position="99"/>
        <end position="103"/>
    </location>
</feature>
<dbReference type="GO" id="GO:0009117">
    <property type="term" value="P:nucleotide metabolic process"/>
    <property type="evidence" value="ECO:0007669"/>
    <property type="project" value="TreeGrafter"/>
</dbReference>
<dbReference type="eggNOG" id="COG0537">
    <property type="taxonomic scope" value="Bacteria"/>
</dbReference>
<dbReference type="GO" id="GO:0003824">
    <property type="term" value="F:catalytic activity"/>
    <property type="evidence" value="ECO:0007669"/>
    <property type="project" value="InterPro"/>
</dbReference>
<dbReference type="HOGENOM" id="CLU_056776_3_0_7"/>
<dbReference type="InterPro" id="IPR011146">
    <property type="entry name" value="HIT-like"/>
</dbReference>
<dbReference type="PRINTS" id="PR00332">
    <property type="entry name" value="HISTRIAD"/>
</dbReference>
<proteinExistence type="predicted"/>
<dbReference type="Pfam" id="PF01230">
    <property type="entry name" value="HIT"/>
    <property type="match status" value="1"/>
</dbReference>
<dbReference type="PANTHER" id="PTHR46648">
    <property type="entry name" value="HIT FAMILY PROTEIN 1"/>
    <property type="match status" value="1"/>
</dbReference>
<dbReference type="Proteomes" id="UP000009071">
    <property type="component" value="Chromosome"/>
</dbReference>
<dbReference type="AlphaFoldDB" id="C4XGD9"/>
<reference evidence="5 6" key="1">
    <citation type="journal article" date="2009" name="Genome Res.">
        <title>Whole genome sequence of Desulfovibrio magneticus strain RS-1 revealed common gene clusters in magnetotactic bacteria.</title>
        <authorList>
            <person name="Nakazawa H."/>
            <person name="Arakaki A."/>
            <person name="Narita-Yamada S."/>
            <person name="Yashiro I."/>
            <person name="Jinno K."/>
            <person name="Aoki N."/>
            <person name="Tsuruyama A."/>
            <person name="Okamura Y."/>
            <person name="Tanikawa S."/>
            <person name="Fujita N."/>
            <person name="Takeyama H."/>
            <person name="Matsunaga T."/>
        </authorList>
    </citation>
    <scope>NUCLEOTIDE SEQUENCE [LARGE SCALE GENOMIC DNA]</scope>
    <source>
        <strain evidence="6">ATCC 700980 / DSM 13731 / RS-1</strain>
    </source>
</reference>
<dbReference type="EMBL" id="AP010904">
    <property type="protein sequence ID" value="BAH73719.1"/>
    <property type="molecule type" value="Genomic_DNA"/>
</dbReference>
<dbReference type="CDD" id="cd01277">
    <property type="entry name" value="HINT_subgroup"/>
    <property type="match status" value="1"/>
</dbReference>
<sequence length="140" mass="14611">MDAADCIFCKIVKGEIPCAKLYEDELTLAFLDIAPVAPGHALVIPKAHHPDLFALPVELGAALLAAQQRVGRAVMAAMGATGLNVQQNNAQSAGQMVFHAHYHLIPRREGDGLALWPGTPYPAAAAVAAVAEAVRAALAK</sequence>